<dbReference type="GO" id="GO:0004518">
    <property type="term" value="F:nuclease activity"/>
    <property type="evidence" value="ECO:0007669"/>
    <property type="project" value="UniProtKB-KW"/>
</dbReference>
<evidence type="ECO:0000259" key="5">
    <source>
        <dbReference type="Pfam" id="PF13470"/>
    </source>
</evidence>
<gene>
    <name evidence="7" type="ORF">CLV40_106184</name>
</gene>
<name>A0A2S6GS10_9PSEU</name>
<dbReference type="InterPro" id="IPR002716">
    <property type="entry name" value="PIN_dom"/>
</dbReference>
<evidence type="ECO:0000259" key="6">
    <source>
        <dbReference type="Pfam" id="PF26343"/>
    </source>
</evidence>
<dbReference type="RefSeq" id="WP_219823975.1">
    <property type="nucleotide sequence ID" value="NZ_CP154825.1"/>
</dbReference>
<evidence type="ECO:0000256" key="3">
    <source>
        <dbReference type="ARBA" id="ARBA00022801"/>
    </source>
</evidence>
<dbReference type="InterPro" id="IPR058652">
    <property type="entry name" value="VapC50_C"/>
</dbReference>
<keyword evidence="1" id="KW-0540">Nuclease</keyword>
<keyword evidence="2" id="KW-0479">Metal-binding</keyword>
<dbReference type="AlphaFoldDB" id="A0A2S6GS10"/>
<reference evidence="7 8" key="1">
    <citation type="submission" date="2018-02" db="EMBL/GenBank/DDBJ databases">
        <title>Genomic Encyclopedia of Archaeal and Bacterial Type Strains, Phase II (KMG-II): from individual species to whole genera.</title>
        <authorList>
            <person name="Goeker M."/>
        </authorList>
    </citation>
    <scope>NUCLEOTIDE SEQUENCE [LARGE SCALE GENOMIC DNA]</scope>
    <source>
        <strain evidence="7 8">YU 961-1</strain>
    </source>
</reference>
<keyword evidence="3" id="KW-0378">Hydrolase</keyword>
<keyword evidence="4" id="KW-0460">Magnesium</keyword>
<dbReference type="GO" id="GO:0016787">
    <property type="term" value="F:hydrolase activity"/>
    <property type="evidence" value="ECO:0007669"/>
    <property type="project" value="UniProtKB-KW"/>
</dbReference>
<protein>
    <submittedName>
        <fullName evidence="7">PIN domain-containing protein</fullName>
    </submittedName>
</protein>
<dbReference type="Pfam" id="PF26343">
    <property type="entry name" value="VapC50_C"/>
    <property type="match status" value="1"/>
</dbReference>
<dbReference type="Pfam" id="PF13470">
    <property type="entry name" value="PIN_3"/>
    <property type="match status" value="1"/>
</dbReference>
<keyword evidence="8" id="KW-1185">Reference proteome</keyword>
<evidence type="ECO:0000313" key="8">
    <source>
        <dbReference type="Proteomes" id="UP000239203"/>
    </source>
</evidence>
<evidence type="ECO:0000313" key="7">
    <source>
        <dbReference type="EMBL" id="PPK67953.1"/>
    </source>
</evidence>
<dbReference type="GO" id="GO:0046872">
    <property type="term" value="F:metal ion binding"/>
    <property type="evidence" value="ECO:0007669"/>
    <property type="project" value="UniProtKB-KW"/>
</dbReference>
<evidence type="ECO:0000256" key="1">
    <source>
        <dbReference type="ARBA" id="ARBA00022722"/>
    </source>
</evidence>
<sequence>MYPAFLDTCVLLKPYVCDTLLTIAESGLFRPLWSRGVLDELARNLIKRGLSDTQVSHRIEQMTRHFPDANVAGYEHLVVAMENHPKDRHILAAAVRGAAASLVTENLKEFPRTCWTATASRLCTKTSSSKINSILAPRLVSAALQRQVSRHRKHPRSVDELLDILGNEGNGCPGFAAEARRVSTVRAWRS</sequence>
<feature type="domain" description="PIN" evidence="5">
    <location>
        <begin position="5"/>
        <end position="107"/>
    </location>
</feature>
<dbReference type="SUPFAM" id="SSF88723">
    <property type="entry name" value="PIN domain-like"/>
    <property type="match status" value="1"/>
</dbReference>
<organism evidence="7 8">
    <name type="scientific">Actinokineospora auranticolor</name>
    <dbReference type="NCBI Taxonomy" id="155976"/>
    <lineage>
        <taxon>Bacteria</taxon>
        <taxon>Bacillati</taxon>
        <taxon>Actinomycetota</taxon>
        <taxon>Actinomycetes</taxon>
        <taxon>Pseudonocardiales</taxon>
        <taxon>Pseudonocardiaceae</taxon>
        <taxon>Actinokineospora</taxon>
    </lineage>
</organism>
<proteinExistence type="predicted"/>
<evidence type="ECO:0000256" key="4">
    <source>
        <dbReference type="ARBA" id="ARBA00022842"/>
    </source>
</evidence>
<comment type="caution">
    <text evidence="7">The sequence shown here is derived from an EMBL/GenBank/DDBJ whole genome shotgun (WGS) entry which is preliminary data.</text>
</comment>
<feature type="domain" description="VapC50 C-terminal" evidence="6">
    <location>
        <begin position="135"/>
        <end position="181"/>
    </location>
</feature>
<accession>A0A2S6GS10</accession>
<evidence type="ECO:0000256" key="2">
    <source>
        <dbReference type="ARBA" id="ARBA00022723"/>
    </source>
</evidence>
<dbReference type="Proteomes" id="UP000239203">
    <property type="component" value="Unassembled WGS sequence"/>
</dbReference>
<dbReference type="InterPro" id="IPR029060">
    <property type="entry name" value="PIN-like_dom_sf"/>
</dbReference>
<dbReference type="EMBL" id="PTIX01000006">
    <property type="protein sequence ID" value="PPK67953.1"/>
    <property type="molecule type" value="Genomic_DNA"/>
</dbReference>